<protein>
    <submittedName>
        <fullName evidence="2">CHAT domain-containing protein</fullName>
    </submittedName>
</protein>
<evidence type="ECO:0000259" key="1">
    <source>
        <dbReference type="Pfam" id="PF12770"/>
    </source>
</evidence>
<reference evidence="2 3" key="1">
    <citation type="submission" date="2018-10" db="EMBL/GenBank/DDBJ databases">
        <authorList>
            <person name="Li J."/>
        </authorList>
    </citation>
    <scope>NUCLEOTIDE SEQUENCE [LARGE SCALE GENOMIC DNA]</scope>
    <source>
        <strain evidence="2 3">CCTCC AB209002</strain>
    </source>
</reference>
<evidence type="ECO:0000313" key="3">
    <source>
        <dbReference type="Proteomes" id="UP000270299"/>
    </source>
</evidence>
<accession>A0A3L6ZMH2</accession>
<name>A0A3L6ZMH2_9MICO</name>
<comment type="caution">
    <text evidence="2">The sequence shown here is derived from an EMBL/GenBank/DDBJ whole genome shotgun (WGS) entry which is preliminary data.</text>
</comment>
<dbReference type="Pfam" id="PF12770">
    <property type="entry name" value="CHAT"/>
    <property type="match status" value="1"/>
</dbReference>
<keyword evidence="3" id="KW-1185">Reference proteome</keyword>
<gene>
    <name evidence="2" type="ORF">D9V29_12460</name>
</gene>
<dbReference type="AlphaFoldDB" id="A0A3L6ZMH2"/>
<organism evidence="2 3">
    <name type="scientific">Mycetocola manganoxydans</name>
    <dbReference type="NCBI Taxonomy" id="699879"/>
    <lineage>
        <taxon>Bacteria</taxon>
        <taxon>Bacillati</taxon>
        <taxon>Actinomycetota</taxon>
        <taxon>Actinomycetes</taxon>
        <taxon>Micrococcales</taxon>
        <taxon>Microbacteriaceae</taxon>
        <taxon>Mycetocola</taxon>
    </lineage>
</organism>
<sequence>MDSVEIDIFLGGRSRWLATVSDRVSPDRLSAVDGFAGLTPCERALVTVHVGLGHMLGVAETDLVVDGFVSGKAINYLISHWWRSGSADELTSSYLLPCWIALFQLGRDTGVCRADLLAQLLSSQAGRRIQQYTSSNLSPVAGDVEALRDLLMRSEAVEFSVETETHQGRAYWWEVEGSHLDLVRGLVEQHGVRALAGKLSLLELIASMSSGPEVGWAIEALRKAKGTLHVHRSMPGGWPGPGLTDIPSWVRDVVTVNGARMFNTSAGYVSAWMFVAETDEELHAVNRWSYAPAMGLDLDQDQRGVTFVVPLEFGPADTGYLTYHYNVTNASSLNWLRALLAVGVLRIEVYRLDPSSRLQYVTSFGFLLPEEIREAGRAIVSDLLAASGEPSWFTPMAALDGLTYMRQIERTFFENLAVCAPELDRASSVGIAYRHRLQILKSATADWFRGAAVDDRLLSEATEKLRIEVSKSTREALEPLPIENLGPGRAIVQFVATLDAPLTLRAYTAYVDDETQLHYETFEFSAELDLSQLPDDLEELTAYLAEGLRRLREIQEKGIKFAVVSAGAGIYNLPFHEALLALGFEEASFTHRVESLLPRPAVDGAGDSLVLGFSGEGASHIPAVDTEVAIVRSITQAAHNDDFHTGPLPSVVHLAGHARTGSREYEVGIQLGPAAPLSAAAVMLDLDLSETDVVFLSACSTGAGDFPVGELIGATPLDVTFIEKGAQVVISTSAPIDDLIACFYASIFHSALAGGTSVWESYRVARAATASASVPDDMHALHELLASQWPTWKDDIMARNRVSPGQWRLFRISGRHW</sequence>
<evidence type="ECO:0000313" key="2">
    <source>
        <dbReference type="EMBL" id="RLP69063.1"/>
    </source>
</evidence>
<dbReference type="InterPro" id="IPR024983">
    <property type="entry name" value="CHAT_dom"/>
</dbReference>
<dbReference type="Proteomes" id="UP000270299">
    <property type="component" value="Unassembled WGS sequence"/>
</dbReference>
<dbReference type="EMBL" id="RCUV01000017">
    <property type="protein sequence ID" value="RLP69063.1"/>
    <property type="molecule type" value="Genomic_DNA"/>
</dbReference>
<proteinExistence type="predicted"/>
<feature type="domain" description="CHAT" evidence="1">
    <location>
        <begin position="637"/>
        <end position="799"/>
    </location>
</feature>